<dbReference type="PROSITE" id="PS00501">
    <property type="entry name" value="SPASE_I_1"/>
    <property type="match status" value="1"/>
</dbReference>
<dbReference type="PRINTS" id="PR00727">
    <property type="entry name" value="LEADERPTASE"/>
</dbReference>
<reference evidence="11 12" key="1">
    <citation type="submission" date="2017-05" db="EMBL/GenBank/DDBJ databases">
        <title>Vagococcus spp. assemblies.</title>
        <authorList>
            <person name="Gulvik C.A."/>
        </authorList>
    </citation>
    <scope>NUCLEOTIDE SEQUENCE [LARGE SCALE GENOMIC DNA]</scope>
    <source>
        <strain evidence="11 12">SS1995</strain>
    </source>
</reference>
<dbReference type="SUPFAM" id="SSF51306">
    <property type="entry name" value="LexA/Signal peptidase"/>
    <property type="match status" value="1"/>
</dbReference>
<evidence type="ECO:0000256" key="7">
    <source>
        <dbReference type="PIRSR" id="PIRSR600223-1"/>
    </source>
</evidence>
<dbReference type="InterPro" id="IPR019756">
    <property type="entry name" value="Pept_S26A_signal_pept_1_Ser-AS"/>
</dbReference>
<dbReference type="OrthoDB" id="9802919at2"/>
<feature type="transmembrane region" description="Helical" evidence="8">
    <location>
        <begin position="12"/>
        <end position="33"/>
    </location>
</feature>
<dbReference type="RefSeq" id="WP_125984308.1">
    <property type="nucleotide sequence ID" value="NZ_NGJS01000012.1"/>
</dbReference>
<dbReference type="GO" id="GO:0005886">
    <property type="term" value="C:plasma membrane"/>
    <property type="evidence" value="ECO:0007669"/>
    <property type="project" value="UniProtKB-SubCell"/>
</dbReference>
<dbReference type="EMBL" id="NGJS01000012">
    <property type="protein sequence ID" value="RST98185.1"/>
    <property type="molecule type" value="Genomic_DNA"/>
</dbReference>
<keyword evidence="8" id="KW-1133">Transmembrane helix</keyword>
<dbReference type="GO" id="GO:0006465">
    <property type="term" value="P:signal peptide processing"/>
    <property type="evidence" value="ECO:0007669"/>
    <property type="project" value="InterPro"/>
</dbReference>
<dbReference type="Gene3D" id="2.10.109.10">
    <property type="entry name" value="Umud Fragment, subunit A"/>
    <property type="match status" value="1"/>
</dbReference>
<dbReference type="PANTHER" id="PTHR43390:SF1">
    <property type="entry name" value="CHLOROPLAST PROCESSING PEPTIDASE"/>
    <property type="match status" value="1"/>
</dbReference>
<evidence type="ECO:0000256" key="2">
    <source>
        <dbReference type="ARBA" id="ARBA00004401"/>
    </source>
</evidence>
<evidence type="ECO:0000313" key="11">
    <source>
        <dbReference type="EMBL" id="RST98185.1"/>
    </source>
</evidence>
<dbReference type="InterPro" id="IPR036286">
    <property type="entry name" value="LexA/Signal_pep-like_sf"/>
</dbReference>
<comment type="caution">
    <text evidence="11">The sequence shown here is derived from an EMBL/GenBank/DDBJ whole genome shotgun (WGS) entry which is preliminary data.</text>
</comment>
<dbReference type="PROSITE" id="PS00761">
    <property type="entry name" value="SPASE_I_3"/>
    <property type="match status" value="1"/>
</dbReference>
<name>A0A429ZWT7_9ENTE</name>
<evidence type="ECO:0000259" key="10">
    <source>
        <dbReference type="Pfam" id="PF10502"/>
    </source>
</evidence>
<dbReference type="CDD" id="cd06530">
    <property type="entry name" value="S26_SPase_I"/>
    <property type="match status" value="1"/>
</dbReference>
<dbReference type="PANTHER" id="PTHR43390">
    <property type="entry name" value="SIGNAL PEPTIDASE I"/>
    <property type="match status" value="1"/>
</dbReference>
<evidence type="ECO:0000256" key="5">
    <source>
        <dbReference type="ARBA" id="ARBA00022670"/>
    </source>
</evidence>
<dbReference type="GO" id="GO:0004252">
    <property type="term" value="F:serine-type endopeptidase activity"/>
    <property type="evidence" value="ECO:0007669"/>
    <property type="project" value="InterPro"/>
</dbReference>
<accession>A0A429ZWT7</accession>
<organism evidence="11 12">
    <name type="scientific">Vagococcus vulneris</name>
    <dbReference type="NCBI Taxonomy" id="1977869"/>
    <lineage>
        <taxon>Bacteria</taxon>
        <taxon>Bacillati</taxon>
        <taxon>Bacillota</taxon>
        <taxon>Bacilli</taxon>
        <taxon>Lactobacillales</taxon>
        <taxon>Enterococcaceae</taxon>
        <taxon>Vagococcus</taxon>
    </lineage>
</organism>
<evidence type="ECO:0000256" key="8">
    <source>
        <dbReference type="RuleBase" id="RU003993"/>
    </source>
</evidence>
<comment type="similarity">
    <text evidence="3 9">Belongs to the peptidase S26 family.</text>
</comment>
<dbReference type="GO" id="GO:0009003">
    <property type="term" value="F:signal peptidase activity"/>
    <property type="evidence" value="ECO:0007669"/>
    <property type="project" value="UniProtKB-EC"/>
</dbReference>
<dbReference type="EC" id="3.4.21.89" evidence="4 8"/>
<evidence type="ECO:0000256" key="1">
    <source>
        <dbReference type="ARBA" id="ARBA00000677"/>
    </source>
</evidence>
<dbReference type="NCBIfam" id="TIGR02227">
    <property type="entry name" value="sigpep_I_bact"/>
    <property type="match status" value="1"/>
</dbReference>
<evidence type="ECO:0000256" key="3">
    <source>
        <dbReference type="ARBA" id="ARBA00009370"/>
    </source>
</evidence>
<feature type="active site" evidence="7">
    <location>
        <position position="37"/>
    </location>
</feature>
<dbReference type="InterPro" id="IPR019758">
    <property type="entry name" value="Pept_S26A_signal_pept_1_CS"/>
</dbReference>
<dbReference type="PROSITE" id="PS00760">
    <property type="entry name" value="SPASE_I_2"/>
    <property type="match status" value="1"/>
</dbReference>
<feature type="active site" evidence="7">
    <location>
        <position position="76"/>
    </location>
</feature>
<dbReference type="AlphaFoldDB" id="A0A429ZWT7"/>
<dbReference type="Pfam" id="PF10502">
    <property type="entry name" value="Peptidase_S26"/>
    <property type="match status" value="1"/>
</dbReference>
<keyword evidence="6 8" id="KW-0378">Hydrolase</keyword>
<keyword evidence="8" id="KW-0472">Membrane</keyword>
<keyword evidence="5 8" id="KW-0645">Protease</keyword>
<proteinExistence type="inferred from homology"/>
<dbReference type="Proteomes" id="UP000287857">
    <property type="component" value="Unassembled WGS sequence"/>
</dbReference>
<sequence length="183" mass="20625">MKNKELWSNVAWYGGIILIMILLRAFVFSSVVVSGNSMNPTLVDGERIISLKHSKIKRFDVVTFPAPDEPDKNYIKRVIGLPGDTVEYKDDQLFINGKKYAEPYLDEYKGMIDEMPEGAPLTKDFTLKEVTGDNKVPAGSYFVLGDNRQNSKDGRMIGFIKENDILGDVKLSFWPLSKIGVIK</sequence>
<feature type="domain" description="Peptidase S26" evidence="10">
    <location>
        <begin position="10"/>
        <end position="174"/>
    </location>
</feature>
<evidence type="ECO:0000313" key="12">
    <source>
        <dbReference type="Proteomes" id="UP000287857"/>
    </source>
</evidence>
<gene>
    <name evidence="11" type="ORF">CBF37_08430</name>
</gene>
<dbReference type="InterPro" id="IPR000223">
    <property type="entry name" value="Pept_S26A_signal_pept_1"/>
</dbReference>
<evidence type="ECO:0000256" key="9">
    <source>
        <dbReference type="RuleBase" id="RU362042"/>
    </source>
</evidence>
<dbReference type="InterPro" id="IPR019757">
    <property type="entry name" value="Pept_S26A_signal_pept_1_Lys-AS"/>
</dbReference>
<evidence type="ECO:0000256" key="4">
    <source>
        <dbReference type="ARBA" id="ARBA00013208"/>
    </source>
</evidence>
<comment type="catalytic activity">
    <reaction evidence="1 8">
        <text>Cleavage of hydrophobic, N-terminal signal or leader sequences from secreted and periplasmic proteins.</text>
        <dbReference type="EC" id="3.4.21.89"/>
    </reaction>
</comment>
<dbReference type="InterPro" id="IPR019533">
    <property type="entry name" value="Peptidase_S26"/>
</dbReference>
<comment type="subcellular location">
    <subcellularLocation>
        <location evidence="2">Cell membrane</location>
        <topology evidence="2">Single-pass type II membrane protein</topology>
    </subcellularLocation>
    <subcellularLocation>
        <location evidence="9">Membrane</location>
        <topology evidence="9">Single-pass type II membrane protein</topology>
    </subcellularLocation>
</comment>
<keyword evidence="8" id="KW-0812">Transmembrane</keyword>
<protein>
    <recommendedName>
        <fullName evidence="4 8">Signal peptidase I</fullName>
        <ecNumber evidence="4 8">3.4.21.89</ecNumber>
    </recommendedName>
</protein>
<evidence type="ECO:0000256" key="6">
    <source>
        <dbReference type="ARBA" id="ARBA00022801"/>
    </source>
</evidence>
<keyword evidence="12" id="KW-1185">Reference proteome</keyword>